<dbReference type="NCBIfam" id="NF033547">
    <property type="entry name" value="transpos_IS1595"/>
    <property type="match status" value="1"/>
</dbReference>
<dbReference type="InterPro" id="IPR053164">
    <property type="entry name" value="IS1016-like_transposase"/>
</dbReference>
<dbReference type="InterPro" id="IPR024445">
    <property type="entry name" value="Tnp_ISXO2-like"/>
</dbReference>
<evidence type="ECO:0000259" key="1">
    <source>
        <dbReference type="SMART" id="SM01126"/>
    </source>
</evidence>
<protein>
    <submittedName>
        <fullName evidence="2">IS1595 family transposase</fullName>
    </submittedName>
</protein>
<dbReference type="Proteomes" id="UP000522333">
    <property type="component" value="Unassembled WGS sequence"/>
</dbReference>
<organism evidence="2 3">
    <name type="scientific">Desulfovibrio piger</name>
    <dbReference type="NCBI Taxonomy" id="901"/>
    <lineage>
        <taxon>Bacteria</taxon>
        <taxon>Pseudomonadati</taxon>
        <taxon>Thermodesulfobacteriota</taxon>
        <taxon>Desulfovibrionia</taxon>
        <taxon>Desulfovibrionales</taxon>
        <taxon>Desulfovibrionaceae</taxon>
        <taxon>Desulfovibrio</taxon>
    </lineage>
</organism>
<proteinExistence type="predicted"/>
<gene>
    <name evidence="2" type="ORF">HF854_09370</name>
</gene>
<dbReference type="RefSeq" id="WP_168936041.1">
    <property type="nucleotide sequence ID" value="NZ_JABAFY010000037.1"/>
</dbReference>
<dbReference type="Pfam" id="PF12762">
    <property type="entry name" value="DDE_Tnp_IS1595"/>
    <property type="match status" value="1"/>
</dbReference>
<dbReference type="SMART" id="SM01126">
    <property type="entry name" value="DDE_Tnp_IS1595"/>
    <property type="match status" value="1"/>
</dbReference>
<dbReference type="EMBL" id="JABAFY010000037">
    <property type="protein sequence ID" value="NME52719.1"/>
    <property type="molecule type" value="Genomic_DNA"/>
</dbReference>
<evidence type="ECO:0000313" key="2">
    <source>
        <dbReference type="EMBL" id="NME52719.1"/>
    </source>
</evidence>
<accession>A0A848CIM2</accession>
<dbReference type="PANTHER" id="PTHR47163:SF2">
    <property type="entry name" value="SI:DKEY-17M8.2"/>
    <property type="match status" value="1"/>
</dbReference>
<comment type="caution">
    <text evidence="2">The sequence shown here is derived from an EMBL/GenBank/DDBJ whole genome shotgun (WGS) entry which is preliminary data.</text>
</comment>
<evidence type="ECO:0000313" key="3">
    <source>
        <dbReference type="Proteomes" id="UP000522333"/>
    </source>
</evidence>
<sequence>MAMKNKYAYRSRISEAKIRQLVKLFSVDLTASQIAELSGVNRNTVNRYVTAFRERIARYCEAESPVKGEVEVNESYFGARRVRGIRGRGARGKTIVFGLFKRNDNVYTEIVPDCSRATLQGIIRGRVDLESVIHSDGWRGYDGLVDLGYQKHFRVQHSHNEFSNKHSHINGIESFWIYAKNRLVRFRGLQKQTFYLHLKECEFRFNHRQEDIYLLVLKLLRENPLS</sequence>
<reference evidence="2 3" key="1">
    <citation type="submission" date="2020-04" db="EMBL/GenBank/DDBJ databases">
        <authorList>
            <person name="Hitch T.C.A."/>
            <person name="Wylensek D."/>
            <person name="Clavel T."/>
        </authorList>
    </citation>
    <scope>NUCLEOTIDE SEQUENCE [LARGE SCALE GENOMIC DNA]</scope>
    <source>
        <strain evidence="2 3">PG-251-APC-1</strain>
    </source>
</reference>
<dbReference type="AlphaFoldDB" id="A0A848CIM2"/>
<feature type="domain" description="ISXO2-like transposase" evidence="1">
    <location>
        <begin position="65"/>
        <end position="206"/>
    </location>
</feature>
<dbReference type="PANTHER" id="PTHR47163">
    <property type="entry name" value="DDE_TNP_IS1595 DOMAIN-CONTAINING PROTEIN"/>
    <property type="match status" value="1"/>
</dbReference>
<name>A0A848CIM2_9BACT</name>